<dbReference type="STRING" id="860235.AOZ06_34500"/>
<dbReference type="KEGG" id="kphy:AOZ06_34500"/>
<organism evidence="1 2">
    <name type="scientific">Kibdelosporangium phytohabitans</name>
    <dbReference type="NCBI Taxonomy" id="860235"/>
    <lineage>
        <taxon>Bacteria</taxon>
        <taxon>Bacillati</taxon>
        <taxon>Actinomycetota</taxon>
        <taxon>Actinomycetes</taxon>
        <taxon>Pseudonocardiales</taxon>
        <taxon>Pseudonocardiaceae</taxon>
        <taxon>Kibdelosporangium</taxon>
    </lineage>
</organism>
<name>A0A0N9I5E2_9PSEU</name>
<proteinExistence type="predicted"/>
<evidence type="ECO:0000313" key="1">
    <source>
        <dbReference type="EMBL" id="ALG11309.1"/>
    </source>
</evidence>
<sequence>MLLVDQATYRWTLSHSHRADNADGGTPRYHDCAERLVIRRDNEPGRLEIVFASGEGTAGATHVGEVKRGDDYLNLNRPGVVRAVLGEAIDRGWLPAEPGRCELDGWALVDSVLTRLAEQRNDRPR</sequence>
<gene>
    <name evidence="1" type="ORF">AOZ06_34500</name>
</gene>
<reference evidence="1 2" key="1">
    <citation type="submission" date="2015-07" db="EMBL/GenBank/DDBJ databases">
        <title>Genome sequencing of Kibdelosporangium phytohabitans.</title>
        <authorList>
            <person name="Qin S."/>
            <person name="Xing K."/>
        </authorList>
    </citation>
    <scope>NUCLEOTIDE SEQUENCE [LARGE SCALE GENOMIC DNA]</scope>
    <source>
        <strain evidence="1 2">KLBMP1111</strain>
    </source>
</reference>
<dbReference type="EMBL" id="CP012752">
    <property type="protein sequence ID" value="ALG11309.1"/>
    <property type="molecule type" value="Genomic_DNA"/>
</dbReference>
<evidence type="ECO:0000313" key="2">
    <source>
        <dbReference type="Proteomes" id="UP000063699"/>
    </source>
</evidence>
<dbReference type="AlphaFoldDB" id="A0A0N9I5E2"/>
<keyword evidence="2" id="KW-1185">Reference proteome</keyword>
<accession>A0A0N9I5E2</accession>
<dbReference type="Proteomes" id="UP000063699">
    <property type="component" value="Chromosome"/>
</dbReference>
<protein>
    <submittedName>
        <fullName evidence="1">Uncharacterized protein</fullName>
    </submittedName>
</protein>